<organism evidence="5 6">
    <name type="scientific">Streptomyces tsukubensis</name>
    <dbReference type="NCBI Taxonomy" id="83656"/>
    <lineage>
        <taxon>Bacteria</taxon>
        <taxon>Bacillati</taxon>
        <taxon>Actinomycetota</taxon>
        <taxon>Actinomycetes</taxon>
        <taxon>Kitasatosporales</taxon>
        <taxon>Streptomycetaceae</taxon>
        <taxon>Streptomyces</taxon>
    </lineage>
</organism>
<comment type="caution">
    <text evidence="5">The sequence shown here is derived from an EMBL/GenBank/DDBJ whole genome shotgun (WGS) entry which is preliminary data.</text>
</comment>
<evidence type="ECO:0000313" key="6">
    <source>
        <dbReference type="Proteomes" id="UP000190539"/>
    </source>
</evidence>
<protein>
    <recommendedName>
        <fullName evidence="7">Gas vesicle protein</fullName>
    </recommendedName>
</protein>
<evidence type="ECO:0000256" key="1">
    <source>
        <dbReference type="ARBA" id="ARBA00022987"/>
    </source>
</evidence>
<evidence type="ECO:0000256" key="4">
    <source>
        <dbReference type="SAM" id="MobiDB-lite"/>
    </source>
</evidence>
<dbReference type="Proteomes" id="UP000190539">
    <property type="component" value="Unassembled WGS sequence"/>
</dbReference>
<dbReference type="Pfam" id="PF06386">
    <property type="entry name" value="GvpL_GvpF"/>
    <property type="match status" value="1"/>
</dbReference>
<dbReference type="InterPro" id="IPR009430">
    <property type="entry name" value="GvpL/GvpF"/>
</dbReference>
<comment type="subcellular location">
    <subcellularLocation>
        <location evidence="2">Gas vesicle</location>
    </subcellularLocation>
</comment>
<feature type="region of interest" description="Disordered" evidence="4">
    <location>
        <begin position="153"/>
        <end position="174"/>
    </location>
</feature>
<keyword evidence="6" id="KW-1185">Reference proteome</keyword>
<feature type="compositionally biased region" description="Pro residues" evidence="4">
    <location>
        <begin position="155"/>
        <end position="169"/>
    </location>
</feature>
<dbReference type="RefSeq" id="WP_077963821.1">
    <property type="nucleotide sequence ID" value="NZ_CP045178.1"/>
</dbReference>
<evidence type="ECO:0008006" key="7">
    <source>
        <dbReference type="Google" id="ProtNLM"/>
    </source>
</evidence>
<dbReference type="GO" id="GO:0031412">
    <property type="term" value="P:gas vesicle organization"/>
    <property type="evidence" value="ECO:0007669"/>
    <property type="project" value="InterPro"/>
</dbReference>
<proteinExistence type="inferred from homology"/>
<dbReference type="EMBL" id="MVFC01000001">
    <property type="protein sequence ID" value="OON82661.1"/>
    <property type="molecule type" value="Genomic_DNA"/>
</dbReference>
<evidence type="ECO:0000313" key="5">
    <source>
        <dbReference type="EMBL" id="OON82661.1"/>
    </source>
</evidence>
<dbReference type="OrthoDB" id="146444at2"/>
<dbReference type="PANTHER" id="PTHR36852:SF1">
    <property type="entry name" value="PROTEIN GVPL 2"/>
    <property type="match status" value="1"/>
</dbReference>
<dbReference type="AlphaFoldDB" id="A0A1V4AGD0"/>
<gene>
    <name evidence="5" type="ORF">B1H18_00940</name>
</gene>
<evidence type="ECO:0000256" key="3">
    <source>
        <dbReference type="ARBA" id="ARBA00035643"/>
    </source>
</evidence>
<dbReference type="PANTHER" id="PTHR36852">
    <property type="entry name" value="PROTEIN GVPL 2"/>
    <property type="match status" value="1"/>
</dbReference>
<sequence>MTAHATDGAPPLQEPYGPLATYVFAVCRAGAATEPPRAAGLSGNPLRLLPLGAELAAVVQSVPASEYAEEAWKRLLGEPASLERCARAHHEAVTATAACATAVPLPLATQYEDDLRAREALTEQTSRFDEALRRVEGREEWGVKVYVAAGREAPQDPPAAVPSAPPSPAPGAGLAYLNRRRAEHDGWERRREESVRQAERVDTALRTLAVAARRLRPHESEVKGERRQVLNASYLVDGTDTALLHRTVEGLRRRTGAEIELTGPWVPYSFAGADA</sequence>
<keyword evidence="1" id="KW-0304">Gas vesicle</keyword>
<comment type="similarity">
    <text evidence="3">Belongs to the gas vesicle GvpF/GvpL family.</text>
</comment>
<evidence type="ECO:0000256" key="2">
    <source>
        <dbReference type="ARBA" id="ARBA00035108"/>
    </source>
</evidence>
<name>A0A1V4AGD0_9ACTN</name>
<reference evidence="5 6" key="1">
    <citation type="submission" date="2017-02" db="EMBL/GenBank/DDBJ databases">
        <title>Draft Genome Sequence of Streptomyces tsukubaensis F601, a Producer of the immunosuppressant tacrolimus FK506.</title>
        <authorList>
            <person name="Zong G."/>
            <person name="Zhong C."/>
            <person name="Fu J."/>
            <person name="Qin R."/>
            <person name="Cao G."/>
        </authorList>
    </citation>
    <scope>NUCLEOTIDE SEQUENCE [LARGE SCALE GENOMIC DNA]</scope>
    <source>
        <strain evidence="5 6">F601</strain>
    </source>
</reference>
<dbReference type="GO" id="GO:0031411">
    <property type="term" value="C:gas vesicle"/>
    <property type="evidence" value="ECO:0007669"/>
    <property type="project" value="UniProtKB-SubCell"/>
</dbReference>
<accession>A0A1V4AGD0</accession>
<dbReference type="STRING" id="83656.B1H18_00940"/>